<gene>
    <name evidence="1" type="ORF">PGLA_03085</name>
</gene>
<evidence type="ECO:0000313" key="1">
    <source>
        <dbReference type="EMBL" id="OAB45258.1"/>
    </source>
</evidence>
<keyword evidence="2" id="KW-1185">Reference proteome</keyword>
<reference evidence="1 2" key="1">
    <citation type="submission" date="2016-03" db="EMBL/GenBank/DDBJ databases">
        <title>Draft genome sequence of Paenibacillus glacialis DSM 22343.</title>
        <authorList>
            <person name="Shin S.-K."/>
            <person name="Yi H."/>
        </authorList>
    </citation>
    <scope>NUCLEOTIDE SEQUENCE [LARGE SCALE GENOMIC DNA]</scope>
    <source>
        <strain evidence="1 2">DSM 22343</strain>
    </source>
</reference>
<dbReference type="OrthoDB" id="666874at2"/>
<proteinExistence type="predicted"/>
<accession>A0A162KE84</accession>
<comment type="caution">
    <text evidence="1">The sequence shown here is derived from an EMBL/GenBank/DDBJ whole genome shotgun (WGS) entry which is preliminary data.</text>
</comment>
<dbReference type="AlphaFoldDB" id="A0A162KE84"/>
<dbReference type="STRING" id="494026.PGLA_03085"/>
<dbReference type="Proteomes" id="UP000076967">
    <property type="component" value="Unassembled WGS sequence"/>
</dbReference>
<organism evidence="1 2">
    <name type="scientific">Paenibacillus glacialis</name>
    <dbReference type="NCBI Taxonomy" id="494026"/>
    <lineage>
        <taxon>Bacteria</taxon>
        <taxon>Bacillati</taxon>
        <taxon>Bacillota</taxon>
        <taxon>Bacilli</taxon>
        <taxon>Bacillales</taxon>
        <taxon>Paenibacillaceae</taxon>
        <taxon>Paenibacillus</taxon>
    </lineage>
</organism>
<evidence type="ECO:0000313" key="2">
    <source>
        <dbReference type="Proteomes" id="UP000076967"/>
    </source>
</evidence>
<dbReference type="RefSeq" id="WP_068528529.1">
    <property type="nucleotide sequence ID" value="NZ_LVJH01000003.1"/>
</dbReference>
<sequence>MTSIGFDLHAREDFDSLVEYALTTGERITTKKGIYSYSQTGKGIELWLQSNKRNEIIGLNPHYSGSSKIKVGVTNELISESNSILDGSFHAWAGPIDESAESGSYPFVFDMPNRANYGEVLVPQILNIQLTTFAHELSVYDNEDEYYRSQDREIRFASESFIPSGLFENENFPSATAVITGRVIETSNITNEHTSVTFCWALVKTLGGEIDVVADKELVNRDIIPGGIISGSFWLSAKFLDNPLLKKKSIIERLFGR</sequence>
<protein>
    <submittedName>
        <fullName evidence="1">Uncharacterized protein</fullName>
    </submittedName>
</protein>
<dbReference type="EMBL" id="LVJH01000003">
    <property type="protein sequence ID" value="OAB45258.1"/>
    <property type="molecule type" value="Genomic_DNA"/>
</dbReference>
<name>A0A162KE84_9BACL</name>